<keyword evidence="9" id="KW-0378">Hydrolase</keyword>
<dbReference type="SMART" id="SM00249">
    <property type="entry name" value="PHD"/>
    <property type="match status" value="2"/>
</dbReference>
<evidence type="ECO:0000256" key="5">
    <source>
        <dbReference type="ARBA" id="ARBA00023242"/>
    </source>
</evidence>
<feature type="compositionally biased region" description="Polar residues" evidence="7">
    <location>
        <begin position="603"/>
        <end position="619"/>
    </location>
</feature>
<dbReference type="SUPFAM" id="SSF55729">
    <property type="entry name" value="Acyl-CoA N-acyltransferases (Nat)"/>
    <property type="match status" value="1"/>
</dbReference>
<dbReference type="CDD" id="cd15539">
    <property type="entry name" value="PHD1_AIRE"/>
    <property type="match status" value="1"/>
</dbReference>
<evidence type="ECO:0000256" key="2">
    <source>
        <dbReference type="ARBA" id="ARBA00022723"/>
    </source>
</evidence>
<keyword evidence="2" id="KW-0479">Metal-binding</keyword>
<dbReference type="EMBL" id="KZ454129">
    <property type="protein sequence ID" value="PKA46630.1"/>
    <property type="molecule type" value="Genomic_DNA"/>
</dbReference>
<dbReference type="EC" id="3.6.4.12" evidence="9"/>
<dbReference type="GO" id="GO:0003682">
    <property type="term" value="F:chromatin binding"/>
    <property type="evidence" value="ECO:0007669"/>
    <property type="project" value="TreeGrafter"/>
</dbReference>
<dbReference type="InterPro" id="IPR013083">
    <property type="entry name" value="Znf_RING/FYVE/PHD"/>
</dbReference>
<dbReference type="PROSITE" id="PS50016">
    <property type="entry name" value="ZF_PHD_2"/>
    <property type="match status" value="1"/>
</dbReference>
<dbReference type="GO" id="GO:0000977">
    <property type="term" value="F:RNA polymerase II transcription regulatory region sequence-specific DNA binding"/>
    <property type="evidence" value="ECO:0007669"/>
    <property type="project" value="TreeGrafter"/>
</dbReference>
<dbReference type="Proteomes" id="UP000236161">
    <property type="component" value="Unassembled WGS sequence"/>
</dbReference>
<gene>
    <name evidence="9" type="ORF">AXF42_Ash019371</name>
</gene>
<dbReference type="SUPFAM" id="SSF57903">
    <property type="entry name" value="FYVE/PHD zinc finger"/>
    <property type="match status" value="2"/>
</dbReference>
<dbReference type="InterPro" id="IPR019786">
    <property type="entry name" value="Zinc_finger_PHD-type_CS"/>
</dbReference>
<dbReference type="PANTHER" id="PTHR47025:SF2">
    <property type="entry name" value="AUTOIMMUNE REGULATOR"/>
    <property type="match status" value="1"/>
</dbReference>
<dbReference type="GO" id="GO:0016787">
    <property type="term" value="F:hydrolase activity"/>
    <property type="evidence" value="ECO:0007669"/>
    <property type="project" value="UniProtKB-KW"/>
</dbReference>
<sequence>MANGKRSDPDEYVLRSGVRSGLKREFAFALKSQAELSNSLGRTRSGRAIVAASSSRDKRQKKFAARKEQPEGALIPAPPAEALMDVDIVTSGGVDNDGSPKRGVDGSPLVNGKVPEKDGLSLNGPILAESHVRLERDKVVVDKPIIMYRRTTSKVKLENTALTSPPPTPFGTIEPEVSPTEAPEVLLRKEEVKLRASLPDNGSLGSHAVMFDGSKVETGVLERSIRRFTRSALKETSVAVTAVTEQKEKPAADRSVLLDNSNVSKIDSGAAEKPIRFTRSALKATPATATIKQKRNPTADHSILLDNGNVSGNSAAAEKPVRFTRSALKVASVAATPTIEQKGNTAADHSVLFDNSNVSIISSAAAEKPVRLSRSSSKLMPVAATTTTEQKENPVAGNPVRLDNGNVFMVDRGVAAKPIRFTRSALKAMPAPETPVVIEKKDNPLESMPVTAAATLPIIEQIESPMERVPVTATLLIAEQENPVEITSAAATPVTDQLENQFKVMTMAATPLNPVEVVPDAVSLTNVKGESLVEIPILLDDCGGLDIESAQMEMSIKAELEGSVAVTLVSVSDEENDDLMDDFTHLETPTRRFARSLLKVASDDSTGTDATPTTSGQSLESEEIKLPADASNASLSLTSKKKMELKMSKKITLTKLPSNVRDLLGTGLLEGLPVKYISCLGKNIGLQGVIRGNGVLCSCNSCQGTKVVSAYQFEIHAGSTKKHPSDFIILENGKSLREVLKSCTGAPLDMLETAIQNAIGPPPPKKLSFCQKCKEYRCSLKMFINIQLYAEHFDSARTGNFALLCDSCLESSQRRATLSPSPGIASLAKLRRRVLVPVVSDGTSKTLSSQKKTSYGKLTRKDLGLHKLVFMDDILPQGTEVGYYVRGKRLLEGYIKDSGIFCRCCNSVVSPSQFEAHAGQASRRKPYSYIYTSNGVSLHELSVSLSKGRKLLPNENDDLCGICADGGDLLLCDLCPRAFHKECLGLSCVPNGDWFCQYCQNLHQKERHLAHNDNAIAAGRVAGVDPIEQIIKRCIRIVTAPENDASVCALCRLHDFSRSGFDQRTVIICDQCETEYHVGCLKDQGMSDLKELPEGDWFCRPDCGRIHCTLQGLLHQGPEILKELETNILKRKLEGKGLSTVVAGDVRWRLLSGKNESNDSKLLLSQAVSIFRESFDPIVEPISGRDLIPFMVYGRTVRDQDFGGMYCMVLTVNSFVISAGILRVLGCEIAELPLVATKRESQGLGYFQCLFSCIERLFKSLEVKHFVLPAADEAESLWIKKFGFTKITPYACMRTLVFSLPQNVTALAAVESYEVVKGSEKKLSREYSSNEPEGTKSFRKKEACAIPRTYVAAPYVYACPDSNCIMQPIG</sequence>
<dbReference type="InterPro" id="IPR059153">
    <property type="entry name" value="NSD_PHD-1st"/>
</dbReference>
<dbReference type="PANTHER" id="PTHR47025">
    <property type="entry name" value="AUTOIMMUNE REGULATOR"/>
    <property type="match status" value="1"/>
</dbReference>
<reference evidence="9 10" key="1">
    <citation type="journal article" date="2017" name="Nature">
        <title>The Apostasia genome and the evolution of orchids.</title>
        <authorList>
            <person name="Zhang G.Q."/>
            <person name="Liu K.W."/>
            <person name="Li Z."/>
            <person name="Lohaus R."/>
            <person name="Hsiao Y.Y."/>
            <person name="Niu S.C."/>
            <person name="Wang J.Y."/>
            <person name="Lin Y.C."/>
            <person name="Xu Q."/>
            <person name="Chen L.J."/>
            <person name="Yoshida K."/>
            <person name="Fujiwara S."/>
            <person name="Wang Z.W."/>
            <person name="Zhang Y.Q."/>
            <person name="Mitsuda N."/>
            <person name="Wang M."/>
            <person name="Liu G.H."/>
            <person name="Pecoraro L."/>
            <person name="Huang H.X."/>
            <person name="Xiao X.J."/>
            <person name="Lin M."/>
            <person name="Wu X.Y."/>
            <person name="Wu W.L."/>
            <person name="Chen Y.Y."/>
            <person name="Chang S.B."/>
            <person name="Sakamoto S."/>
            <person name="Ohme-Takagi M."/>
            <person name="Yagi M."/>
            <person name="Zeng S.J."/>
            <person name="Shen C.Y."/>
            <person name="Yeh C.M."/>
            <person name="Luo Y.B."/>
            <person name="Tsai W.C."/>
            <person name="Van de Peer Y."/>
            <person name="Liu Z.J."/>
        </authorList>
    </citation>
    <scope>NUCLEOTIDE SEQUENCE [LARGE SCALE GENOMIC DNA]</scope>
    <source>
        <strain evidence="10">cv. Shenzhen</strain>
        <tissue evidence="9">Stem</tissue>
    </source>
</reference>
<dbReference type="STRING" id="1088818.A0A2H9ZTK6"/>
<keyword evidence="9" id="KW-0238">DNA-binding</keyword>
<dbReference type="GO" id="GO:0045944">
    <property type="term" value="P:positive regulation of transcription by RNA polymerase II"/>
    <property type="evidence" value="ECO:0007669"/>
    <property type="project" value="TreeGrafter"/>
</dbReference>
<name>A0A2H9ZTK6_9ASPA</name>
<evidence type="ECO:0000256" key="7">
    <source>
        <dbReference type="SAM" id="MobiDB-lite"/>
    </source>
</evidence>
<evidence type="ECO:0000313" key="10">
    <source>
        <dbReference type="Proteomes" id="UP000236161"/>
    </source>
</evidence>
<keyword evidence="9" id="KW-0347">Helicase</keyword>
<organism evidence="9 10">
    <name type="scientific">Apostasia shenzhenica</name>
    <dbReference type="NCBI Taxonomy" id="1088818"/>
    <lineage>
        <taxon>Eukaryota</taxon>
        <taxon>Viridiplantae</taxon>
        <taxon>Streptophyta</taxon>
        <taxon>Embryophyta</taxon>
        <taxon>Tracheophyta</taxon>
        <taxon>Spermatophyta</taxon>
        <taxon>Magnoliopsida</taxon>
        <taxon>Liliopsida</taxon>
        <taxon>Asparagales</taxon>
        <taxon>Orchidaceae</taxon>
        <taxon>Apostasioideae</taxon>
        <taxon>Apostasia</taxon>
    </lineage>
</organism>
<feature type="region of interest" description="Disordered" evidence="7">
    <location>
        <begin position="47"/>
        <end position="73"/>
    </location>
</feature>
<evidence type="ECO:0000256" key="3">
    <source>
        <dbReference type="ARBA" id="ARBA00022771"/>
    </source>
</evidence>
<dbReference type="OrthoDB" id="1903104at2759"/>
<evidence type="ECO:0000256" key="4">
    <source>
        <dbReference type="ARBA" id="ARBA00022833"/>
    </source>
</evidence>
<evidence type="ECO:0000256" key="6">
    <source>
        <dbReference type="PROSITE-ProRule" id="PRU00146"/>
    </source>
</evidence>
<dbReference type="InterPro" id="IPR011011">
    <property type="entry name" value="Znf_FYVE_PHD"/>
</dbReference>
<accession>A0A2H9ZTK6</accession>
<dbReference type="InterPro" id="IPR032308">
    <property type="entry name" value="TDBD"/>
</dbReference>
<dbReference type="InterPro" id="IPR056511">
    <property type="entry name" value="IDM1_C"/>
</dbReference>
<feature type="region of interest" description="Disordered" evidence="7">
    <location>
        <begin position="92"/>
        <end position="117"/>
    </location>
</feature>
<dbReference type="PROSITE" id="PS01359">
    <property type="entry name" value="ZF_PHD_1"/>
    <property type="match status" value="1"/>
</dbReference>
<keyword evidence="3 6" id="KW-0863">Zinc-finger</keyword>
<evidence type="ECO:0000256" key="1">
    <source>
        <dbReference type="ARBA" id="ARBA00004123"/>
    </source>
</evidence>
<dbReference type="Pfam" id="PF16135">
    <property type="entry name" value="TDBD"/>
    <property type="match status" value="2"/>
</dbReference>
<dbReference type="GO" id="GO:0005634">
    <property type="term" value="C:nucleus"/>
    <property type="evidence" value="ECO:0007669"/>
    <property type="project" value="UniProtKB-SubCell"/>
</dbReference>
<dbReference type="Gene3D" id="3.30.40.10">
    <property type="entry name" value="Zinc/RING finger domain, C3HC4 (zinc finger)"/>
    <property type="match status" value="2"/>
</dbReference>
<feature type="region of interest" description="Disordered" evidence="7">
    <location>
        <begin position="603"/>
        <end position="624"/>
    </location>
</feature>
<keyword evidence="10" id="KW-1185">Reference proteome</keyword>
<dbReference type="InterPro" id="IPR001965">
    <property type="entry name" value="Znf_PHD"/>
</dbReference>
<dbReference type="Pfam" id="PF23011">
    <property type="entry name" value="PHD-1st_NSD"/>
    <property type="match status" value="1"/>
</dbReference>
<feature type="domain" description="PHD-type" evidence="8">
    <location>
        <begin position="957"/>
        <end position="1002"/>
    </location>
</feature>
<proteinExistence type="predicted"/>
<keyword evidence="9" id="KW-0547">Nucleotide-binding</keyword>
<feature type="region of interest" description="Disordered" evidence="7">
    <location>
        <begin position="160"/>
        <end position="179"/>
    </location>
</feature>
<dbReference type="Pfam" id="PF23209">
    <property type="entry name" value="IDM1_C"/>
    <property type="match status" value="1"/>
</dbReference>
<dbReference type="GO" id="GO:0042393">
    <property type="term" value="F:histone binding"/>
    <property type="evidence" value="ECO:0007669"/>
    <property type="project" value="TreeGrafter"/>
</dbReference>
<evidence type="ECO:0000259" key="8">
    <source>
        <dbReference type="PROSITE" id="PS50016"/>
    </source>
</evidence>
<dbReference type="GO" id="GO:0008270">
    <property type="term" value="F:zinc ion binding"/>
    <property type="evidence" value="ECO:0007669"/>
    <property type="project" value="UniProtKB-KW"/>
</dbReference>
<keyword evidence="4" id="KW-0862">Zinc</keyword>
<evidence type="ECO:0000313" key="9">
    <source>
        <dbReference type="EMBL" id="PKA46630.1"/>
    </source>
</evidence>
<dbReference type="GO" id="GO:0003678">
    <property type="term" value="F:DNA helicase activity"/>
    <property type="evidence" value="ECO:0007669"/>
    <property type="project" value="UniProtKB-EC"/>
</dbReference>
<dbReference type="InterPro" id="IPR016181">
    <property type="entry name" value="Acyl_CoA_acyltransferase"/>
</dbReference>
<keyword evidence="9" id="KW-0067">ATP-binding</keyword>
<dbReference type="InterPro" id="IPR019787">
    <property type="entry name" value="Znf_PHD-finger"/>
</dbReference>
<keyword evidence="5" id="KW-0539">Nucleus</keyword>
<comment type="subcellular location">
    <subcellularLocation>
        <location evidence="1">Nucleus</location>
    </subcellularLocation>
</comment>
<protein>
    <submittedName>
        <fullName evidence="9">Chromodomain-helicase-DNA-binding protein 4</fullName>
        <ecNumber evidence="9">3.6.4.12</ecNumber>
    </submittedName>
</protein>